<dbReference type="SUPFAM" id="SSF50090">
    <property type="entry name" value="Electron transport accessory proteins"/>
    <property type="match status" value="1"/>
</dbReference>
<organism evidence="6 7">
    <name type="scientific">Cicer arietinum</name>
    <name type="common">Chickpea</name>
    <name type="synonym">Garbanzo</name>
    <dbReference type="NCBI Taxonomy" id="3827"/>
    <lineage>
        <taxon>Eukaryota</taxon>
        <taxon>Viridiplantae</taxon>
        <taxon>Streptophyta</taxon>
        <taxon>Embryophyta</taxon>
        <taxon>Tracheophyta</taxon>
        <taxon>Spermatophyta</taxon>
        <taxon>Magnoliopsida</taxon>
        <taxon>eudicotyledons</taxon>
        <taxon>Gunneridae</taxon>
        <taxon>Pentapetalae</taxon>
        <taxon>rosids</taxon>
        <taxon>fabids</taxon>
        <taxon>Fabales</taxon>
        <taxon>Fabaceae</taxon>
        <taxon>Papilionoideae</taxon>
        <taxon>50 kb inversion clade</taxon>
        <taxon>NPAAA clade</taxon>
        <taxon>Hologalegina</taxon>
        <taxon>IRL clade</taxon>
        <taxon>Cicereae</taxon>
        <taxon>Cicer</taxon>
    </lineage>
</organism>
<proteinExistence type="inferred from homology"/>
<name>A0A1S2XJJ9_CICAR</name>
<dbReference type="GO" id="GO:0015979">
    <property type="term" value="P:photosynthesis"/>
    <property type="evidence" value="ECO:0007669"/>
    <property type="project" value="InterPro"/>
</dbReference>
<evidence type="ECO:0000256" key="2">
    <source>
        <dbReference type="ARBA" id="ARBA00026011"/>
    </source>
</evidence>
<feature type="domain" description="Ferredoxin thioredoxin reductase alpha chain" evidence="5">
    <location>
        <begin position="51"/>
        <end position="125"/>
    </location>
</feature>
<dbReference type="OrthoDB" id="1916328at2759"/>
<dbReference type="PaxDb" id="3827-XP_004489188.1"/>
<dbReference type="Pfam" id="PF02941">
    <property type="entry name" value="FeThRed_A"/>
    <property type="match status" value="1"/>
</dbReference>
<evidence type="ECO:0000256" key="4">
    <source>
        <dbReference type="ARBA" id="ARBA00034490"/>
    </source>
</evidence>
<dbReference type="InterPro" id="IPR004207">
    <property type="entry name" value="Fd_thioredoxin_Rdtase_alpha"/>
</dbReference>
<dbReference type="STRING" id="3827.A0A1S2XJJ9"/>
<comment type="subunit">
    <text evidence="2">Heterodimer of subunit A (variable subunit) and subunit B (catalytic subunit). Heterodimeric FTR forms a complex with ferredoxin and thioredoxin.</text>
</comment>
<dbReference type="Proteomes" id="UP000087171">
    <property type="component" value="Chromosome Ca2"/>
</dbReference>
<comment type="similarity">
    <text evidence="4">Belongs to the ferredoxin thioredoxin reductase alpha subunit family.</text>
</comment>
<protein>
    <submittedName>
        <fullName evidence="7">Ferredoxin-thioredoxin reductase, variable chain</fullName>
    </submittedName>
</protein>
<dbReference type="PANTHER" id="PTHR46937:SF4">
    <property type="entry name" value="FERREDOXIN-THIOREDOXIN REDUCTASE SUBUNIT A1, CHLOROPLASTIC"/>
    <property type="match status" value="1"/>
</dbReference>
<dbReference type="GeneID" id="101500388"/>
<evidence type="ECO:0000256" key="3">
    <source>
        <dbReference type="ARBA" id="ARBA00034474"/>
    </source>
</evidence>
<comment type="function">
    <text evidence="3">Variable subunit of the ferredoxin-thioredoxin reductase (FTR), which catalyzes the two-electron reduction of thioredoxins by the electrons provided by reduced ferredoxin.</text>
</comment>
<evidence type="ECO:0000259" key="5">
    <source>
        <dbReference type="Pfam" id="PF02941"/>
    </source>
</evidence>
<sequence length="129" mass="14406">MMSMSTSMSSTSMSLIATKATPLRVCARAAAPPRNSIMMIRCEEKDEESKIGARIRVKVPLKVYHVPKVPEIDLAGMEGNIKQNVALWKGKRISANLPYKVEFISKDIQGPRGPLKFSAHLKDDEFEFL</sequence>
<dbReference type="KEGG" id="cam:101500388"/>
<dbReference type="PANTHER" id="PTHR46937">
    <property type="entry name" value="FERREDOXIN-THIOREDOXIN REDUCTASE, VARIABLE CHAIN"/>
    <property type="match status" value="1"/>
</dbReference>
<keyword evidence="1" id="KW-0560">Oxidoreductase</keyword>
<keyword evidence="6" id="KW-1185">Reference proteome</keyword>
<dbReference type="GO" id="GO:0016491">
    <property type="term" value="F:oxidoreductase activity"/>
    <property type="evidence" value="ECO:0007669"/>
    <property type="project" value="UniProtKB-KW"/>
</dbReference>
<dbReference type="RefSeq" id="XP_004489188.1">
    <property type="nucleotide sequence ID" value="XM_004489131.3"/>
</dbReference>
<reference evidence="6" key="1">
    <citation type="journal article" date="2013" name="Nat. Biotechnol.">
        <title>Draft genome sequence of chickpea (Cicer arietinum) provides a resource for trait improvement.</title>
        <authorList>
            <person name="Varshney R.K."/>
            <person name="Song C."/>
            <person name="Saxena R.K."/>
            <person name="Azam S."/>
            <person name="Yu S."/>
            <person name="Sharpe A.G."/>
            <person name="Cannon S."/>
            <person name="Baek J."/>
            <person name="Rosen B.D."/>
            <person name="Tar'an B."/>
            <person name="Millan T."/>
            <person name="Zhang X."/>
            <person name="Ramsay L.D."/>
            <person name="Iwata A."/>
            <person name="Wang Y."/>
            <person name="Nelson W."/>
            <person name="Farmer A.D."/>
            <person name="Gaur P.M."/>
            <person name="Soderlund C."/>
            <person name="Penmetsa R.V."/>
            <person name="Xu C."/>
            <person name="Bharti A.K."/>
            <person name="He W."/>
            <person name="Winter P."/>
            <person name="Zhao S."/>
            <person name="Hane J.K."/>
            <person name="Carrasquilla-Garcia N."/>
            <person name="Condie J.A."/>
            <person name="Upadhyaya H.D."/>
            <person name="Luo M.C."/>
            <person name="Thudi M."/>
            <person name="Gowda C.L."/>
            <person name="Singh N.P."/>
            <person name="Lichtenzveig J."/>
            <person name="Gali K.K."/>
            <person name="Rubio J."/>
            <person name="Nadarajan N."/>
            <person name="Dolezel J."/>
            <person name="Bansal K.C."/>
            <person name="Xu X."/>
            <person name="Edwards D."/>
            <person name="Zhang G."/>
            <person name="Kahl G."/>
            <person name="Gil J."/>
            <person name="Singh K.B."/>
            <person name="Datta S.K."/>
            <person name="Jackson S.A."/>
            <person name="Wang J."/>
            <person name="Cook D.R."/>
        </authorList>
    </citation>
    <scope>NUCLEOTIDE SEQUENCE [LARGE SCALE GENOMIC DNA]</scope>
    <source>
        <strain evidence="6">cv. CDC Frontier</strain>
    </source>
</reference>
<gene>
    <name evidence="7" type="primary">LOC101500388</name>
</gene>
<accession>A0A1S2XJJ9</accession>
<dbReference type="InterPro" id="IPR044166">
    <property type="entry name" value="FTRV"/>
</dbReference>
<dbReference type="Gene3D" id="2.30.30.50">
    <property type="match status" value="1"/>
</dbReference>
<dbReference type="eggNOG" id="KOG2672">
    <property type="taxonomic scope" value="Eukaryota"/>
</dbReference>
<evidence type="ECO:0000313" key="7">
    <source>
        <dbReference type="RefSeq" id="XP_004489188.1"/>
    </source>
</evidence>
<evidence type="ECO:0000256" key="1">
    <source>
        <dbReference type="ARBA" id="ARBA00023002"/>
    </source>
</evidence>
<dbReference type="InterPro" id="IPR008990">
    <property type="entry name" value="Elect_transpt_acc-like_dom_sf"/>
</dbReference>
<reference evidence="7" key="2">
    <citation type="submission" date="2025-08" db="UniProtKB">
        <authorList>
            <consortium name="RefSeq"/>
        </authorList>
    </citation>
    <scope>IDENTIFICATION</scope>
    <source>
        <tissue evidence="7">Etiolated seedlings</tissue>
    </source>
</reference>
<dbReference type="AlphaFoldDB" id="A0A1S2XJJ9"/>
<evidence type="ECO:0000313" key="6">
    <source>
        <dbReference type="Proteomes" id="UP000087171"/>
    </source>
</evidence>